<keyword evidence="2" id="KW-1185">Reference proteome</keyword>
<accession>A0A1D8P594</accession>
<dbReference type="Proteomes" id="UP000176050">
    <property type="component" value="Chromosome"/>
</dbReference>
<sequence length="364" mass="42018">MDVIHKYNFKKKIKTLLVFFCVFTFLNCQEKTISNEVLVNYKEKRAVSISITSNSSLEELNVFLKESETPIIGDFSKSKNGKIDFTPVIPFTYNEEYELKDINDNNIASFTIDNPYNKTNPELLAIFPTTDTVPENLLKMYFLFSQPMQEVGNTLDFIKITNNTTSKEVTAFLKLENELWNKEHTQLTLWLDPGRLKTDLIPNKNMGLPLNNGSKYTITISNLMRNANGIMLSQEYSKSIYVTHRDNNKPTIENWSINNVKPLTLEPLLIHFNETLDAILLRECINIYLNENLIEGKFELKNNEKSISFLPNIKWKTGNYTIYIATKLEDLAGNNLNHLFDRDLSKGISKKVDITTKIINFKIN</sequence>
<dbReference type="RefSeq" id="WP_070235856.1">
    <property type="nucleotide sequence ID" value="NZ_CP017478.1"/>
</dbReference>
<dbReference type="OrthoDB" id="246488at2"/>
<name>A0A1D8P594_9FLAO</name>
<evidence type="ECO:0008006" key="3">
    <source>
        <dbReference type="Google" id="ProtNLM"/>
    </source>
</evidence>
<evidence type="ECO:0000313" key="1">
    <source>
        <dbReference type="EMBL" id="AOW19740.1"/>
    </source>
</evidence>
<protein>
    <recommendedName>
        <fullName evidence="3">SbsA Ig-like domain-containing protein</fullName>
    </recommendedName>
</protein>
<evidence type="ECO:0000313" key="2">
    <source>
        <dbReference type="Proteomes" id="UP000176050"/>
    </source>
</evidence>
<dbReference type="EMBL" id="CP017478">
    <property type="protein sequence ID" value="AOW19740.1"/>
    <property type="molecule type" value="Genomic_DNA"/>
</dbReference>
<dbReference type="STRING" id="1850246.LPB138_03160"/>
<gene>
    <name evidence="1" type="ORF">LPB138_03160</name>
</gene>
<reference evidence="1 2" key="1">
    <citation type="submission" date="2016-10" db="EMBL/GenBank/DDBJ databases">
        <title>Lutibacter sp. LPB0138, isolated from marine gastropod.</title>
        <authorList>
            <person name="Kim E."/>
            <person name="Yi H."/>
        </authorList>
    </citation>
    <scope>NUCLEOTIDE SEQUENCE [LARGE SCALE GENOMIC DNA]</scope>
    <source>
        <strain evidence="1 2">LPB0138</strain>
    </source>
</reference>
<organism evidence="1 2">
    <name type="scientific">Urechidicola croceus</name>
    <dbReference type="NCBI Taxonomy" id="1850246"/>
    <lineage>
        <taxon>Bacteria</taxon>
        <taxon>Pseudomonadati</taxon>
        <taxon>Bacteroidota</taxon>
        <taxon>Flavobacteriia</taxon>
        <taxon>Flavobacteriales</taxon>
        <taxon>Flavobacteriaceae</taxon>
        <taxon>Urechidicola</taxon>
    </lineage>
</organism>
<dbReference type="KEGG" id="lul:LPB138_03160"/>
<dbReference type="AlphaFoldDB" id="A0A1D8P594"/>
<proteinExistence type="predicted"/>